<feature type="compositionally biased region" description="Polar residues" evidence="1">
    <location>
        <begin position="45"/>
        <end position="56"/>
    </location>
</feature>
<feature type="region of interest" description="Disordered" evidence="1">
    <location>
        <begin position="130"/>
        <end position="160"/>
    </location>
</feature>
<feature type="compositionally biased region" description="Polar residues" evidence="1">
    <location>
        <begin position="74"/>
        <end position="94"/>
    </location>
</feature>
<evidence type="ECO:0000313" key="3">
    <source>
        <dbReference type="Proteomes" id="UP000186817"/>
    </source>
</evidence>
<feature type="compositionally biased region" description="Basic and acidic residues" evidence="1">
    <location>
        <begin position="142"/>
        <end position="160"/>
    </location>
</feature>
<dbReference type="EMBL" id="LSRX01000902">
    <property type="protein sequence ID" value="OLP86717.1"/>
    <property type="molecule type" value="Genomic_DNA"/>
</dbReference>
<gene>
    <name evidence="2" type="ORF">AK812_SmicGene32130</name>
</gene>
<protein>
    <submittedName>
        <fullName evidence="2">Uncharacterized protein</fullName>
    </submittedName>
</protein>
<dbReference type="Proteomes" id="UP000186817">
    <property type="component" value="Unassembled WGS sequence"/>
</dbReference>
<keyword evidence="3" id="KW-1185">Reference proteome</keyword>
<evidence type="ECO:0000256" key="1">
    <source>
        <dbReference type="SAM" id="MobiDB-lite"/>
    </source>
</evidence>
<name>A0A1Q9CUY7_SYMMI</name>
<sequence length="272" mass="29510">MVLVCASANTATGKAESIERRWEGVQSAGSPSQLMRYWTFPDNASTAPASRPSSWMQVKHEPRTAERLLESKHMASSPQGGVEQTGSVGRQHNISKLEHARSDGRETRAELLPRELQAGSSSLGDVIFSASKSNASSSRRSKAPEREAAEFQKEEAKLRKQREKLQEEMRLQHERLLLYQRQKDKELADTIKSLQDLAGHHASSEDRDSDPAMTPPQAVVLLGALEGNSLGGMTVLASACIACAAGATLGAFGRYRYSSGYTASLLSNAAEP</sequence>
<organism evidence="2 3">
    <name type="scientific">Symbiodinium microadriaticum</name>
    <name type="common">Dinoflagellate</name>
    <name type="synonym">Zooxanthella microadriatica</name>
    <dbReference type="NCBI Taxonomy" id="2951"/>
    <lineage>
        <taxon>Eukaryota</taxon>
        <taxon>Sar</taxon>
        <taxon>Alveolata</taxon>
        <taxon>Dinophyceae</taxon>
        <taxon>Suessiales</taxon>
        <taxon>Symbiodiniaceae</taxon>
        <taxon>Symbiodinium</taxon>
    </lineage>
</organism>
<dbReference type="AlphaFoldDB" id="A0A1Q9CUY7"/>
<accession>A0A1Q9CUY7</accession>
<feature type="region of interest" description="Disordered" evidence="1">
    <location>
        <begin position="45"/>
        <end position="64"/>
    </location>
</feature>
<comment type="caution">
    <text evidence="2">The sequence shown here is derived from an EMBL/GenBank/DDBJ whole genome shotgun (WGS) entry which is preliminary data.</text>
</comment>
<feature type="region of interest" description="Disordered" evidence="1">
    <location>
        <begin position="72"/>
        <end position="106"/>
    </location>
</feature>
<evidence type="ECO:0000313" key="2">
    <source>
        <dbReference type="EMBL" id="OLP86717.1"/>
    </source>
</evidence>
<feature type="compositionally biased region" description="Basic and acidic residues" evidence="1">
    <location>
        <begin position="95"/>
        <end position="106"/>
    </location>
</feature>
<proteinExistence type="predicted"/>
<reference evidence="2 3" key="1">
    <citation type="submission" date="2016-02" db="EMBL/GenBank/DDBJ databases">
        <title>Genome analysis of coral dinoflagellate symbionts highlights evolutionary adaptations to a symbiotic lifestyle.</title>
        <authorList>
            <person name="Aranda M."/>
            <person name="Li Y."/>
            <person name="Liew Y.J."/>
            <person name="Baumgarten S."/>
            <person name="Simakov O."/>
            <person name="Wilson M."/>
            <person name="Piel J."/>
            <person name="Ashoor H."/>
            <person name="Bougouffa S."/>
            <person name="Bajic V.B."/>
            <person name="Ryu T."/>
            <person name="Ravasi T."/>
            <person name="Bayer T."/>
            <person name="Micklem G."/>
            <person name="Kim H."/>
            <person name="Bhak J."/>
            <person name="Lajeunesse T.C."/>
            <person name="Voolstra C.R."/>
        </authorList>
    </citation>
    <scope>NUCLEOTIDE SEQUENCE [LARGE SCALE GENOMIC DNA]</scope>
    <source>
        <strain evidence="2 3">CCMP2467</strain>
    </source>
</reference>